<proteinExistence type="predicted"/>
<protein>
    <recommendedName>
        <fullName evidence="4">RDD domain-containing protein</fullName>
    </recommendedName>
</protein>
<name>A0ABV6NNT2_9BACI</name>
<evidence type="ECO:0008006" key="4">
    <source>
        <dbReference type="Google" id="ProtNLM"/>
    </source>
</evidence>
<keyword evidence="3" id="KW-1185">Reference proteome</keyword>
<feature type="transmembrane region" description="Helical" evidence="1">
    <location>
        <begin position="12"/>
        <end position="31"/>
    </location>
</feature>
<accession>A0ABV6NNT2</accession>
<dbReference type="Proteomes" id="UP001589833">
    <property type="component" value="Unassembled WGS sequence"/>
</dbReference>
<dbReference type="EMBL" id="JBHLTR010000131">
    <property type="protein sequence ID" value="MFC0562400.1"/>
    <property type="molecule type" value="Genomic_DNA"/>
</dbReference>
<evidence type="ECO:0000256" key="1">
    <source>
        <dbReference type="SAM" id="Phobius"/>
    </source>
</evidence>
<evidence type="ECO:0000313" key="2">
    <source>
        <dbReference type="EMBL" id="MFC0562400.1"/>
    </source>
</evidence>
<reference evidence="2 3" key="1">
    <citation type="submission" date="2024-09" db="EMBL/GenBank/DDBJ databases">
        <authorList>
            <person name="Sun Q."/>
            <person name="Mori K."/>
        </authorList>
    </citation>
    <scope>NUCLEOTIDE SEQUENCE [LARGE SCALE GENOMIC DNA]</scope>
    <source>
        <strain evidence="2 3">NCAIM B.02301</strain>
    </source>
</reference>
<organism evidence="2 3">
    <name type="scientific">Halalkalibacter alkalisediminis</name>
    <dbReference type="NCBI Taxonomy" id="935616"/>
    <lineage>
        <taxon>Bacteria</taxon>
        <taxon>Bacillati</taxon>
        <taxon>Bacillota</taxon>
        <taxon>Bacilli</taxon>
        <taxon>Bacillales</taxon>
        <taxon>Bacillaceae</taxon>
        <taxon>Halalkalibacter</taxon>
    </lineage>
</organism>
<dbReference type="RefSeq" id="WP_273844820.1">
    <property type="nucleotide sequence ID" value="NZ_JAQQWT010000010.1"/>
</dbReference>
<comment type="caution">
    <text evidence="2">The sequence shown here is derived from an EMBL/GenBank/DDBJ whole genome shotgun (WGS) entry which is preliminary data.</text>
</comment>
<keyword evidence="1" id="KW-0472">Membrane</keyword>
<keyword evidence="1" id="KW-0812">Transmembrane</keyword>
<evidence type="ECO:0000313" key="3">
    <source>
        <dbReference type="Proteomes" id="UP001589833"/>
    </source>
</evidence>
<sequence length="128" mass="14591">MYKAFFFTLSKWIFFGAIIGLMIGSTTAFLLNMNDYLGEVREQNSWLIYCLPLGGMVLGYIYMNYGTSAGQNLYKGNNLVIEGVHGKNKILRRLGPLVYLGTFITSYLVDRQAEKVPPFKWEEVSLKL</sequence>
<gene>
    <name evidence="2" type="ORF">ACFFH4_26585</name>
</gene>
<feature type="transmembrane region" description="Helical" evidence="1">
    <location>
        <begin position="46"/>
        <end position="65"/>
    </location>
</feature>
<dbReference type="InterPro" id="IPR014743">
    <property type="entry name" value="Cl-channel_core"/>
</dbReference>
<keyword evidence="1" id="KW-1133">Transmembrane helix</keyword>
<dbReference type="SUPFAM" id="SSF81340">
    <property type="entry name" value="Clc chloride channel"/>
    <property type="match status" value="1"/>
</dbReference>